<protein>
    <submittedName>
        <fullName evidence="1">Uncharacterized protein</fullName>
    </submittedName>
</protein>
<proteinExistence type="predicted"/>
<evidence type="ECO:0000313" key="2">
    <source>
        <dbReference type="Proteomes" id="UP001159363"/>
    </source>
</evidence>
<keyword evidence="2" id="KW-1185">Reference proteome</keyword>
<reference evidence="1 2" key="1">
    <citation type="submission" date="2023-02" db="EMBL/GenBank/DDBJ databases">
        <title>LHISI_Scaffold_Assembly.</title>
        <authorList>
            <person name="Stuart O.P."/>
            <person name="Cleave R."/>
            <person name="Magrath M.J.L."/>
            <person name="Mikheyev A.S."/>
        </authorList>
    </citation>
    <scope>NUCLEOTIDE SEQUENCE [LARGE SCALE GENOMIC DNA]</scope>
    <source>
        <strain evidence="1">Daus_M_001</strain>
        <tissue evidence="1">Leg muscle</tissue>
    </source>
</reference>
<comment type="caution">
    <text evidence="1">The sequence shown here is derived from an EMBL/GenBank/DDBJ whole genome shotgun (WGS) entry which is preliminary data.</text>
</comment>
<name>A0ABQ9GZ87_9NEOP</name>
<sequence>MNTYGARSRVGWIYNEDELRACPLGHSPPTKVNPGLISGGVSPGFSQVGIVPGDAVGWRVFSGISRFPPPFHYGAAPHSLQSPASALKTSLLRAAQISSLTRPFWNRRPRKLVCAYLRETVRHRLEVLFKPATEVAGAFTRRRERKTTEGWFSAGVCGHGINFRNSSSGAMCQAAQCRRGHIVLARGRALCRRRWKAVPAEGRAVTATSDLLQRNRLRHPRPPFLTTFCEVHPSSWGVASRHPRWDVRPRTNKVPQTIRPRSSYCGLGFTLAALPLDAQLVRRFVDFAHPSLDVAHSFNLSELATVVSEGLLSGCTNIFPDPRSNDPSSELGFSLILVPISDLGSSFEALWCNRALVASLARSGRFAALGLSMTGGKDNEPQHLFIVNRRNVILSRSGACRVATGLSRRHAAAACLCESPSVLRLLACPRALIRSHDRDGQGKRCTSNCDWGRAVSPLASHQGGRSGFNPRPDHSRFSQVRILLVGGFSRESPVPISLTFRRFSILTLITLIGSQYPDIKILPNIFTHSLTHSNCDCSFVKWIPRENSSTSGIVWHDSRRKLNPVRIDGRRIYVDNSRRRCRGGVVVRLLAFRLGELGSIPDGVAPGFSHVRIVSDDATAQRVFSGISRSLILALLHSRLASPSLASKT</sequence>
<dbReference type="EMBL" id="JARBHB010000008">
    <property type="protein sequence ID" value="KAJ8877283.1"/>
    <property type="molecule type" value="Genomic_DNA"/>
</dbReference>
<dbReference type="Proteomes" id="UP001159363">
    <property type="component" value="Chromosome 7"/>
</dbReference>
<evidence type="ECO:0000313" key="1">
    <source>
        <dbReference type="EMBL" id="KAJ8877283.1"/>
    </source>
</evidence>
<accession>A0ABQ9GZ87</accession>
<organism evidence="1 2">
    <name type="scientific">Dryococelus australis</name>
    <dbReference type="NCBI Taxonomy" id="614101"/>
    <lineage>
        <taxon>Eukaryota</taxon>
        <taxon>Metazoa</taxon>
        <taxon>Ecdysozoa</taxon>
        <taxon>Arthropoda</taxon>
        <taxon>Hexapoda</taxon>
        <taxon>Insecta</taxon>
        <taxon>Pterygota</taxon>
        <taxon>Neoptera</taxon>
        <taxon>Polyneoptera</taxon>
        <taxon>Phasmatodea</taxon>
        <taxon>Verophasmatodea</taxon>
        <taxon>Anareolatae</taxon>
        <taxon>Phasmatidae</taxon>
        <taxon>Eurycanthinae</taxon>
        <taxon>Dryococelus</taxon>
    </lineage>
</organism>
<gene>
    <name evidence="1" type="ORF">PR048_021737</name>
</gene>